<dbReference type="GO" id="GO:0005524">
    <property type="term" value="F:ATP binding"/>
    <property type="evidence" value="ECO:0007669"/>
    <property type="project" value="UniProtKB-KW"/>
</dbReference>
<evidence type="ECO:0000313" key="11">
    <source>
        <dbReference type="EnsemblPlants" id="AET05521"/>
    </source>
</evidence>
<dbReference type="PANTHER" id="PTHR36766">
    <property type="entry name" value="PLANT BROAD-SPECTRUM MILDEW RESISTANCE PROTEIN RPW8"/>
    <property type="match status" value="1"/>
</dbReference>
<dbReference type="InterPro" id="IPR032675">
    <property type="entry name" value="LRR_dom_sf"/>
</dbReference>
<sequence>MAATMIGGAFLSATVQTLVEKLVVLDDAEEKQITNLTVKQWLDDLKNTIFDAEDLLNQISYDSLRCKVENTQVANKTNQVWNFLSSPFKNFYGEINSQMKIMCESLQLFAQHKDIIGLETKSARVSHRTPSSSGVNESIMVGRKHDKDRLIDMLVSDSTSRNNNLGVVATLGMGGVGKTTLAQLVYNDIKVEQHFDLKAWICVSEDFNVVRITKSLLECVVRKTTYVDSNVWESDNLDILQVELMKHLMDRRFLFVLDDIWNDNYIDWSELITPLTNRGTESKVIITTREQNVAEVAHTFPIHKLEPLSDEDCWSLLSKKIAKKCGGLPIAAKTLGGLMRSKIVEKDYQYLPSHLKRCFAYCSIFPKGYLLAKKKMVLLWMAEGFLDISQGEKVAEEVVYDCFAELLSRSLIQQLSDDTHGEKFVMHDLVNDLATFISGKCCSRLECGHISENVRHLSYNQEEYDIFMKFKNFYNFKSLRSFLPIYFRPTYLWRAENYLSLKVVDDLIPTLKRLRMLSLSAYRNITKLPDSIGNLVHLRYPDLSFTRIKSLPDTTCNLYNLETLILVDCCNLTELPVNMGNLINLRHLDIIGTDIKEFPIEIGGLENLQTLTVFVVGKRQAGLGIKELKKFSHLQGKLIMKNLHNVIDAKEAHYANLKSKEQIEDLELLWGKHSEDSLKVKVVLDMLQPPMNLKSLKIDFYGGTRYCVTLPPLGQLPFLKDLEIYGMKKLEIIGPEFYYVQAGEGSNSSFQPFPSLEHIKLHKMSNWKEWIPFKGSNFAFPRLRILTLHDCPKHRRHLPSHLSSIEEIEIKDCAHLLETTPAFPWLSPIKKMKIKKHTDSLGYSIKTPPTLLENDSPCILQHVTISHFYDLFALPKMIFRSYCLQHLELYAIQSLIAVPLDGLPTSLRSLAIVRCKRLAFMPPEICSNYTSLESLWLRSSCDALKSFPLDGFPVLQRLNISGCRSLDSIFILESPSPRCLPTSQITIVEDSVRKNNAACNGLGLQGLTALSSLSIGGCDDTVKTLVMEPLPFKEMGFNTYSSLENLHFRNCQQLESFPENCLPSSLKSLQFLFCEDLSRYQKKASPTLLIDWSFGDALYQKKGIEGRNIGPKLLKFMS</sequence>
<keyword evidence="1" id="KW-0433">Leucine-rich repeat</keyword>
<dbReference type="InterPro" id="IPR002182">
    <property type="entry name" value="NB-ARC"/>
</dbReference>
<dbReference type="PRINTS" id="PR00364">
    <property type="entry name" value="DISEASERSIST"/>
</dbReference>
<reference evidence="11" key="3">
    <citation type="submission" date="2015-04" db="UniProtKB">
        <authorList>
            <consortium name="EnsemblPlants"/>
        </authorList>
    </citation>
    <scope>IDENTIFICATION</scope>
    <source>
        <strain evidence="11">cv. Jemalong A17</strain>
    </source>
</reference>
<reference evidence="10 12" key="1">
    <citation type="journal article" date="2011" name="Nature">
        <title>The Medicago genome provides insight into the evolution of rhizobial symbioses.</title>
        <authorList>
            <person name="Young N.D."/>
            <person name="Debelle F."/>
            <person name="Oldroyd G.E."/>
            <person name="Geurts R."/>
            <person name="Cannon S.B."/>
            <person name="Udvardi M.K."/>
            <person name="Benedito V.A."/>
            <person name="Mayer K.F."/>
            <person name="Gouzy J."/>
            <person name="Schoof H."/>
            <person name="Van de Peer Y."/>
            <person name="Proost S."/>
            <person name="Cook D.R."/>
            <person name="Meyers B.C."/>
            <person name="Spannagl M."/>
            <person name="Cheung F."/>
            <person name="De Mita S."/>
            <person name="Krishnakumar V."/>
            <person name="Gundlach H."/>
            <person name="Zhou S."/>
            <person name="Mudge J."/>
            <person name="Bharti A.K."/>
            <person name="Murray J.D."/>
            <person name="Naoumkina M.A."/>
            <person name="Rosen B."/>
            <person name="Silverstein K.A."/>
            <person name="Tang H."/>
            <person name="Rombauts S."/>
            <person name="Zhao P.X."/>
            <person name="Zhou P."/>
            <person name="Barbe V."/>
            <person name="Bardou P."/>
            <person name="Bechner M."/>
            <person name="Bellec A."/>
            <person name="Berger A."/>
            <person name="Berges H."/>
            <person name="Bidwell S."/>
            <person name="Bisseling T."/>
            <person name="Choisne N."/>
            <person name="Couloux A."/>
            <person name="Denny R."/>
            <person name="Deshpande S."/>
            <person name="Dai X."/>
            <person name="Doyle J.J."/>
            <person name="Dudez A.M."/>
            <person name="Farmer A.D."/>
            <person name="Fouteau S."/>
            <person name="Franken C."/>
            <person name="Gibelin C."/>
            <person name="Gish J."/>
            <person name="Goldstein S."/>
            <person name="Gonzalez A.J."/>
            <person name="Green P.J."/>
            <person name="Hallab A."/>
            <person name="Hartog M."/>
            <person name="Hua A."/>
            <person name="Humphray S.J."/>
            <person name="Jeong D.H."/>
            <person name="Jing Y."/>
            <person name="Jocker A."/>
            <person name="Kenton S.M."/>
            <person name="Kim D.J."/>
            <person name="Klee K."/>
            <person name="Lai H."/>
            <person name="Lang C."/>
            <person name="Lin S."/>
            <person name="Macmil S.L."/>
            <person name="Magdelenat G."/>
            <person name="Matthews L."/>
            <person name="McCorrison J."/>
            <person name="Monaghan E.L."/>
            <person name="Mun J.H."/>
            <person name="Najar F.Z."/>
            <person name="Nicholson C."/>
            <person name="Noirot C."/>
            <person name="O'Bleness M."/>
            <person name="Paule C.R."/>
            <person name="Poulain J."/>
            <person name="Prion F."/>
            <person name="Qin B."/>
            <person name="Qu C."/>
            <person name="Retzel E.F."/>
            <person name="Riddle C."/>
            <person name="Sallet E."/>
            <person name="Samain S."/>
            <person name="Samson N."/>
            <person name="Sanders I."/>
            <person name="Saurat O."/>
            <person name="Scarpelli C."/>
            <person name="Schiex T."/>
            <person name="Segurens B."/>
            <person name="Severin A.J."/>
            <person name="Sherrier D.J."/>
            <person name="Shi R."/>
            <person name="Sims S."/>
            <person name="Singer S.R."/>
            <person name="Sinharoy S."/>
            <person name="Sterck L."/>
            <person name="Viollet A."/>
            <person name="Wang B.B."/>
            <person name="Wang K."/>
            <person name="Wang M."/>
            <person name="Wang X."/>
            <person name="Warfsmann J."/>
            <person name="Weissenbach J."/>
            <person name="White D.D."/>
            <person name="White J.D."/>
            <person name="Wiley G.B."/>
            <person name="Wincker P."/>
            <person name="Xing Y."/>
            <person name="Yang L."/>
            <person name="Yao Z."/>
            <person name="Ying F."/>
            <person name="Zhai J."/>
            <person name="Zhou L."/>
            <person name="Zuber A."/>
            <person name="Denarie J."/>
            <person name="Dixon R.A."/>
            <person name="May G.D."/>
            <person name="Schwartz D.C."/>
            <person name="Rogers J."/>
            <person name="Quetier F."/>
            <person name="Town C.D."/>
            <person name="Roe B.A."/>
        </authorList>
    </citation>
    <scope>NUCLEOTIDE SEQUENCE [LARGE SCALE GENOMIC DNA]</scope>
    <source>
        <strain evidence="10">A17</strain>
        <strain evidence="11 12">cv. Jemalong A17</strain>
    </source>
</reference>
<accession>G7LCF4</accession>
<dbReference type="InterPro" id="IPR027417">
    <property type="entry name" value="P-loop_NTPase"/>
</dbReference>
<reference evidence="10 12" key="2">
    <citation type="journal article" date="2014" name="BMC Genomics">
        <title>An improved genome release (version Mt4.0) for the model legume Medicago truncatula.</title>
        <authorList>
            <person name="Tang H."/>
            <person name="Krishnakumar V."/>
            <person name="Bidwell S."/>
            <person name="Rosen B."/>
            <person name="Chan A."/>
            <person name="Zhou S."/>
            <person name="Gentzbittel L."/>
            <person name="Childs K.L."/>
            <person name="Yandell M."/>
            <person name="Gundlach H."/>
            <person name="Mayer K.F."/>
            <person name="Schwartz D.C."/>
            <person name="Town C.D."/>
        </authorList>
    </citation>
    <scope>GENOME REANNOTATION</scope>
    <source>
        <strain evidence="11 12">cv. Jemalong A17</strain>
    </source>
</reference>
<dbReference type="Proteomes" id="UP000002051">
    <property type="component" value="Chromosome 8"/>
</dbReference>
<dbReference type="GO" id="GO:0043531">
    <property type="term" value="F:ADP binding"/>
    <property type="evidence" value="ECO:0007669"/>
    <property type="project" value="InterPro"/>
</dbReference>
<evidence type="ECO:0000256" key="1">
    <source>
        <dbReference type="ARBA" id="ARBA00022614"/>
    </source>
</evidence>
<dbReference type="OMA" id="DAKEAHY"/>
<evidence type="ECO:0000256" key="3">
    <source>
        <dbReference type="ARBA" id="ARBA00022741"/>
    </source>
</evidence>
<protein>
    <submittedName>
        <fullName evidence="10">NB-ARC domain disease resistance protein</fullName>
    </submittedName>
</protein>
<feature type="domain" description="R13L1/DRL21-like LRR repeat region" evidence="9">
    <location>
        <begin position="625"/>
        <end position="731"/>
    </location>
</feature>
<dbReference type="SUPFAM" id="SSF52047">
    <property type="entry name" value="RNI-like"/>
    <property type="match status" value="1"/>
</dbReference>
<dbReference type="Pfam" id="PF00931">
    <property type="entry name" value="NB-ARC"/>
    <property type="match status" value="1"/>
</dbReference>
<name>G7LCF4_MEDTR</name>
<evidence type="ECO:0000313" key="10">
    <source>
        <dbReference type="EMBL" id="AET05521.1"/>
    </source>
</evidence>
<dbReference type="GO" id="GO:0006952">
    <property type="term" value="P:defense response"/>
    <property type="evidence" value="ECO:0007669"/>
    <property type="project" value="UniProtKB-KW"/>
</dbReference>
<dbReference type="Pfam" id="PF18052">
    <property type="entry name" value="Rx_N"/>
    <property type="match status" value="1"/>
</dbReference>
<evidence type="ECO:0000259" key="6">
    <source>
        <dbReference type="Pfam" id="PF00931"/>
    </source>
</evidence>
<keyword evidence="5" id="KW-0067">ATP-binding</keyword>
<organism evidence="10 12">
    <name type="scientific">Medicago truncatula</name>
    <name type="common">Barrel medic</name>
    <name type="synonym">Medicago tribuloides</name>
    <dbReference type="NCBI Taxonomy" id="3880"/>
    <lineage>
        <taxon>Eukaryota</taxon>
        <taxon>Viridiplantae</taxon>
        <taxon>Streptophyta</taxon>
        <taxon>Embryophyta</taxon>
        <taxon>Tracheophyta</taxon>
        <taxon>Spermatophyta</taxon>
        <taxon>Magnoliopsida</taxon>
        <taxon>eudicotyledons</taxon>
        <taxon>Gunneridae</taxon>
        <taxon>Pentapetalae</taxon>
        <taxon>rosids</taxon>
        <taxon>fabids</taxon>
        <taxon>Fabales</taxon>
        <taxon>Fabaceae</taxon>
        <taxon>Papilionoideae</taxon>
        <taxon>50 kb inversion clade</taxon>
        <taxon>NPAAA clade</taxon>
        <taxon>Hologalegina</taxon>
        <taxon>IRL clade</taxon>
        <taxon>Trifolieae</taxon>
        <taxon>Medicago</taxon>
    </lineage>
</organism>
<dbReference type="FunFam" id="1.10.10.10:FF:000322">
    <property type="entry name" value="Probable disease resistance protein At1g63360"/>
    <property type="match status" value="1"/>
</dbReference>
<dbReference type="EnsemblPlants" id="AET05521">
    <property type="protein sequence ID" value="AET05521"/>
    <property type="gene ID" value="MTR_8g106550"/>
</dbReference>
<proteinExistence type="predicted"/>
<dbReference type="eggNOG" id="KOG4658">
    <property type="taxonomic scope" value="Eukaryota"/>
</dbReference>
<dbReference type="InterPro" id="IPR041118">
    <property type="entry name" value="Rx_N"/>
</dbReference>
<dbReference type="Pfam" id="PF23559">
    <property type="entry name" value="WHD_DRP"/>
    <property type="match status" value="1"/>
</dbReference>
<dbReference type="PANTHER" id="PTHR36766:SF51">
    <property type="entry name" value="DISEASE RESISTANCE RPP13-LIKE PROTEIN 1"/>
    <property type="match status" value="1"/>
</dbReference>
<dbReference type="PaxDb" id="3880-AET05521"/>
<evidence type="ECO:0000256" key="4">
    <source>
        <dbReference type="ARBA" id="ARBA00022821"/>
    </source>
</evidence>
<evidence type="ECO:0000256" key="2">
    <source>
        <dbReference type="ARBA" id="ARBA00022737"/>
    </source>
</evidence>
<dbReference type="InterPro" id="IPR056789">
    <property type="entry name" value="LRR_R13L1-DRL21"/>
</dbReference>
<dbReference type="AlphaFoldDB" id="G7LCF4"/>
<dbReference type="Gene3D" id="3.80.10.10">
    <property type="entry name" value="Ribonuclease Inhibitor"/>
    <property type="match status" value="2"/>
</dbReference>
<dbReference type="Gene3D" id="1.10.8.430">
    <property type="entry name" value="Helical domain of apoptotic protease-activating factors"/>
    <property type="match status" value="1"/>
</dbReference>
<evidence type="ECO:0000259" key="9">
    <source>
        <dbReference type="Pfam" id="PF25019"/>
    </source>
</evidence>
<keyword evidence="2" id="KW-0677">Repeat</keyword>
<keyword evidence="12" id="KW-1185">Reference proteome</keyword>
<dbReference type="Gene3D" id="3.40.50.300">
    <property type="entry name" value="P-loop containing nucleotide triphosphate hydrolases"/>
    <property type="match status" value="1"/>
</dbReference>
<dbReference type="Gene3D" id="1.20.5.4130">
    <property type="match status" value="1"/>
</dbReference>
<keyword evidence="3" id="KW-0547">Nucleotide-binding</keyword>
<gene>
    <name evidence="10" type="ordered locus">MTR_8g106550</name>
</gene>
<evidence type="ECO:0000256" key="5">
    <source>
        <dbReference type="ARBA" id="ARBA00022840"/>
    </source>
</evidence>
<feature type="domain" description="NB-ARC" evidence="6">
    <location>
        <begin position="147"/>
        <end position="323"/>
    </location>
</feature>
<dbReference type="SUPFAM" id="SSF52058">
    <property type="entry name" value="L domain-like"/>
    <property type="match status" value="1"/>
</dbReference>
<dbReference type="InterPro" id="IPR036388">
    <property type="entry name" value="WH-like_DNA-bd_sf"/>
</dbReference>
<feature type="domain" description="Disease resistance N-terminal" evidence="7">
    <location>
        <begin position="23"/>
        <end position="73"/>
    </location>
</feature>
<evidence type="ECO:0000259" key="7">
    <source>
        <dbReference type="Pfam" id="PF18052"/>
    </source>
</evidence>
<evidence type="ECO:0000259" key="8">
    <source>
        <dbReference type="Pfam" id="PF23559"/>
    </source>
</evidence>
<keyword evidence="4" id="KW-0611">Plant defense</keyword>
<dbReference type="Gene3D" id="1.10.10.10">
    <property type="entry name" value="Winged helix-like DNA-binding domain superfamily/Winged helix DNA-binding domain"/>
    <property type="match status" value="1"/>
</dbReference>
<dbReference type="SUPFAM" id="SSF52540">
    <property type="entry name" value="P-loop containing nucleoside triphosphate hydrolases"/>
    <property type="match status" value="1"/>
</dbReference>
<dbReference type="HOGENOM" id="CLU_000837_8_8_1"/>
<evidence type="ECO:0000313" key="12">
    <source>
        <dbReference type="Proteomes" id="UP000002051"/>
    </source>
</evidence>
<dbReference type="Pfam" id="PF25019">
    <property type="entry name" value="LRR_R13L1-DRL21"/>
    <property type="match status" value="1"/>
</dbReference>
<dbReference type="FunFam" id="3.40.50.300:FF:001091">
    <property type="entry name" value="Probable disease resistance protein At1g61300"/>
    <property type="match status" value="1"/>
</dbReference>
<dbReference type="InterPro" id="IPR058922">
    <property type="entry name" value="WHD_DRP"/>
</dbReference>
<dbReference type="EMBL" id="CM001224">
    <property type="protein sequence ID" value="AET05521.1"/>
    <property type="molecule type" value="Genomic_DNA"/>
</dbReference>
<feature type="domain" description="Disease resistance protein winged helix" evidence="8">
    <location>
        <begin position="364"/>
        <end position="434"/>
    </location>
</feature>
<dbReference type="GO" id="GO:0051707">
    <property type="term" value="P:response to other organism"/>
    <property type="evidence" value="ECO:0007669"/>
    <property type="project" value="UniProtKB-ARBA"/>
</dbReference>
<dbReference type="InterPro" id="IPR042197">
    <property type="entry name" value="Apaf_helical"/>
</dbReference>